<dbReference type="OrthoDB" id="671896at2"/>
<dbReference type="EMBL" id="FTOR01000001">
    <property type="protein sequence ID" value="SIS77665.1"/>
    <property type="molecule type" value="Genomic_DNA"/>
</dbReference>
<organism evidence="1 2">
    <name type="scientific">Filimonas lacunae</name>
    <dbReference type="NCBI Taxonomy" id="477680"/>
    <lineage>
        <taxon>Bacteria</taxon>
        <taxon>Pseudomonadati</taxon>
        <taxon>Bacteroidota</taxon>
        <taxon>Chitinophagia</taxon>
        <taxon>Chitinophagales</taxon>
        <taxon>Chitinophagaceae</taxon>
        <taxon>Filimonas</taxon>
    </lineage>
</organism>
<proteinExistence type="predicted"/>
<gene>
    <name evidence="1" type="ORF">SAMN05421788_1011146</name>
</gene>
<sequence length="120" mass="13175">MKKVYALILAMIYLVFTTGVAIDTSYAEEDIYASVLSASDNSEISLENESVEKDGTVVKAHAHHTAPVGKIKMPRVSATTQRVFSFSPVHHALFTSVRFSKNTVANLSANLYIRNCVLLI</sequence>
<dbReference type="AlphaFoldDB" id="A0A173MQQ7"/>
<name>A0A173MQQ7_9BACT</name>
<dbReference type="KEGG" id="fln:FLA_5764"/>
<dbReference type="STRING" id="477680.SAMN05421788_1011146"/>
<evidence type="ECO:0000313" key="1">
    <source>
        <dbReference type="EMBL" id="SIS77665.1"/>
    </source>
</evidence>
<dbReference type="Proteomes" id="UP000186917">
    <property type="component" value="Unassembled WGS sequence"/>
</dbReference>
<dbReference type="InterPro" id="IPR058512">
    <property type="entry name" value="DUF8199"/>
</dbReference>
<dbReference type="Pfam" id="PF26622">
    <property type="entry name" value="DUF8199"/>
    <property type="match status" value="1"/>
</dbReference>
<reference evidence="2" key="1">
    <citation type="submission" date="2017-01" db="EMBL/GenBank/DDBJ databases">
        <authorList>
            <person name="Varghese N."/>
            <person name="Submissions S."/>
        </authorList>
    </citation>
    <scope>NUCLEOTIDE SEQUENCE [LARGE SCALE GENOMIC DNA]</scope>
    <source>
        <strain evidence="2">DSM 21054</strain>
    </source>
</reference>
<evidence type="ECO:0000313" key="2">
    <source>
        <dbReference type="Proteomes" id="UP000186917"/>
    </source>
</evidence>
<protein>
    <submittedName>
        <fullName evidence="1">Uncharacterized protein</fullName>
    </submittedName>
</protein>
<accession>A0A173MQQ7</accession>
<dbReference type="RefSeq" id="WP_076376499.1">
    <property type="nucleotide sequence ID" value="NZ_AP017422.1"/>
</dbReference>
<keyword evidence="2" id="KW-1185">Reference proteome</keyword>